<feature type="DNA-binding region" description="H-T-H motif" evidence="4">
    <location>
        <begin position="35"/>
        <end position="54"/>
    </location>
</feature>
<dbReference type="Pfam" id="PF00440">
    <property type="entry name" value="TetR_N"/>
    <property type="match status" value="1"/>
</dbReference>
<dbReference type="PANTHER" id="PTHR30055">
    <property type="entry name" value="HTH-TYPE TRANSCRIPTIONAL REGULATOR RUTR"/>
    <property type="match status" value="1"/>
</dbReference>
<dbReference type="PRINTS" id="PR00455">
    <property type="entry name" value="HTHTETR"/>
</dbReference>
<organism evidence="6 7">
    <name type="scientific">Methylobacterium persicinum</name>
    <dbReference type="NCBI Taxonomy" id="374426"/>
    <lineage>
        <taxon>Bacteria</taxon>
        <taxon>Pseudomonadati</taxon>
        <taxon>Pseudomonadota</taxon>
        <taxon>Alphaproteobacteria</taxon>
        <taxon>Hyphomicrobiales</taxon>
        <taxon>Methylobacteriaceae</taxon>
        <taxon>Methylobacterium</taxon>
    </lineage>
</organism>
<evidence type="ECO:0000256" key="4">
    <source>
        <dbReference type="PROSITE-ProRule" id="PRU00335"/>
    </source>
</evidence>
<evidence type="ECO:0000256" key="2">
    <source>
        <dbReference type="ARBA" id="ARBA00023125"/>
    </source>
</evidence>
<dbReference type="RefSeq" id="WP_238250667.1">
    <property type="nucleotide sequence ID" value="NZ_BPQX01000043.1"/>
</dbReference>
<proteinExistence type="predicted"/>
<dbReference type="InterPro" id="IPR036271">
    <property type="entry name" value="Tet_transcr_reg_TetR-rel_C_sf"/>
</dbReference>
<keyword evidence="1" id="KW-0805">Transcription regulation</keyword>
<evidence type="ECO:0000256" key="3">
    <source>
        <dbReference type="ARBA" id="ARBA00023163"/>
    </source>
</evidence>
<dbReference type="Proteomes" id="UP001236369">
    <property type="component" value="Unassembled WGS sequence"/>
</dbReference>
<gene>
    <name evidence="6" type="ORF">QO016_003760</name>
</gene>
<keyword evidence="2 4" id="KW-0238">DNA-binding</keyword>
<dbReference type="PROSITE" id="PS50977">
    <property type="entry name" value="HTH_TETR_2"/>
    <property type="match status" value="1"/>
</dbReference>
<dbReference type="InterPro" id="IPR025996">
    <property type="entry name" value="MT1864/Rv1816-like_C"/>
</dbReference>
<dbReference type="Pfam" id="PF13305">
    <property type="entry name" value="TetR_C_33"/>
    <property type="match status" value="1"/>
</dbReference>
<keyword evidence="3" id="KW-0804">Transcription</keyword>
<dbReference type="SUPFAM" id="SSF46689">
    <property type="entry name" value="Homeodomain-like"/>
    <property type="match status" value="1"/>
</dbReference>
<dbReference type="PANTHER" id="PTHR30055:SF234">
    <property type="entry name" value="HTH-TYPE TRANSCRIPTIONAL REGULATOR BETI"/>
    <property type="match status" value="1"/>
</dbReference>
<dbReference type="SUPFAM" id="SSF48498">
    <property type="entry name" value="Tetracyclin repressor-like, C-terminal domain"/>
    <property type="match status" value="1"/>
</dbReference>
<feature type="domain" description="HTH tetR-type" evidence="5">
    <location>
        <begin position="12"/>
        <end position="72"/>
    </location>
</feature>
<dbReference type="Gene3D" id="1.10.357.10">
    <property type="entry name" value="Tetracycline Repressor, domain 2"/>
    <property type="match status" value="1"/>
</dbReference>
<dbReference type="InterPro" id="IPR001647">
    <property type="entry name" value="HTH_TetR"/>
</dbReference>
<evidence type="ECO:0000313" key="7">
    <source>
        <dbReference type="Proteomes" id="UP001236369"/>
    </source>
</evidence>
<evidence type="ECO:0000256" key="1">
    <source>
        <dbReference type="ARBA" id="ARBA00023015"/>
    </source>
</evidence>
<sequence>MSQAEPVQRQRGDLGPALIDAALELLAEEGVDALSLRGVARRVGVSAMAPYRYFSDKSALMAAVARHGFEHLAAAMRRAASGEDPRERLVAIGVAYVSYAVDHPALFRLMFGSQCCSGDQGLRAARDATYAVLSSTVARAYPDKPHEALILGCWSLTHGLASLFLDGRLSDRVAGSCVEIAEQVNRAMLALDGDTVARRGN</sequence>
<keyword evidence="7" id="KW-1185">Reference proteome</keyword>
<evidence type="ECO:0000313" key="6">
    <source>
        <dbReference type="EMBL" id="MDQ0444250.1"/>
    </source>
</evidence>
<evidence type="ECO:0000259" key="5">
    <source>
        <dbReference type="PROSITE" id="PS50977"/>
    </source>
</evidence>
<dbReference type="InterPro" id="IPR009057">
    <property type="entry name" value="Homeodomain-like_sf"/>
</dbReference>
<name>A0ABU0HRC6_9HYPH</name>
<accession>A0ABU0HRC6</accession>
<dbReference type="EMBL" id="JAUSVV010000010">
    <property type="protein sequence ID" value="MDQ0444250.1"/>
    <property type="molecule type" value="Genomic_DNA"/>
</dbReference>
<reference evidence="6 7" key="1">
    <citation type="submission" date="2023-07" db="EMBL/GenBank/DDBJ databases">
        <title>Genomic Encyclopedia of Type Strains, Phase IV (KMG-IV): sequencing the most valuable type-strain genomes for metagenomic binning, comparative biology and taxonomic classification.</title>
        <authorList>
            <person name="Goeker M."/>
        </authorList>
    </citation>
    <scope>NUCLEOTIDE SEQUENCE [LARGE SCALE GENOMIC DNA]</scope>
    <source>
        <strain evidence="6 7">DSM 19562</strain>
    </source>
</reference>
<comment type="caution">
    <text evidence="6">The sequence shown here is derived from an EMBL/GenBank/DDBJ whole genome shotgun (WGS) entry which is preliminary data.</text>
</comment>
<dbReference type="InterPro" id="IPR050109">
    <property type="entry name" value="HTH-type_TetR-like_transc_reg"/>
</dbReference>
<protein>
    <submittedName>
        <fullName evidence="6">AcrR family transcriptional regulator</fullName>
    </submittedName>
</protein>